<feature type="region of interest" description="Disordered" evidence="6">
    <location>
        <begin position="805"/>
        <end position="841"/>
    </location>
</feature>
<feature type="region of interest" description="Disordered" evidence="6">
    <location>
        <begin position="963"/>
        <end position="991"/>
    </location>
</feature>
<feature type="compositionally biased region" description="Acidic residues" evidence="6">
    <location>
        <begin position="805"/>
        <end position="814"/>
    </location>
</feature>
<evidence type="ECO:0000256" key="3">
    <source>
        <dbReference type="ARBA" id="ARBA00022763"/>
    </source>
</evidence>
<feature type="region of interest" description="Disordered" evidence="6">
    <location>
        <begin position="545"/>
        <end position="569"/>
    </location>
</feature>
<feature type="region of interest" description="Disordered" evidence="6">
    <location>
        <begin position="650"/>
        <end position="680"/>
    </location>
</feature>
<gene>
    <name evidence="7" type="ORF">TBIB3V08_LOCUS4142</name>
</gene>
<name>A0A7R9EV83_9NEOP</name>
<evidence type="ECO:0000313" key="7">
    <source>
        <dbReference type="EMBL" id="CAD7441687.1"/>
    </source>
</evidence>
<dbReference type="GO" id="GO:0000110">
    <property type="term" value="C:nucleotide-excision repair factor 1 complex"/>
    <property type="evidence" value="ECO:0007669"/>
    <property type="project" value="TreeGrafter"/>
</dbReference>
<feature type="compositionally biased region" description="Basic residues" evidence="6">
    <location>
        <begin position="977"/>
        <end position="991"/>
    </location>
</feature>
<keyword evidence="2" id="KW-0255">Endonuclease</keyword>
<proteinExistence type="predicted"/>
<dbReference type="InterPro" id="IPR010994">
    <property type="entry name" value="RuvA_2-like"/>
</dbReference>
<dbReference type="GO" id="GO:0003697">
    <property type="term" value="F:single-stranded DNA binding"/>
    <property type="evidence" value="ECO:0007669"/>
    <property type="project" value="TreeGrafter"/>
</dbReference>
<dbReference type="Gene3D" id="3.40.50.10130">
    <property type="match status" value="1"/>
</dbReference>
<dbReference type="Gene3D" id="1.10.150.20">
    <property type="entry name" value="5' to 3' exonuclease, C-terminal subdomain"/>
    <property type="match status" value="1"/>
</dbReference>
<keyword evidence="5" id="KW-0234">DNA repair</keyword>
<dbReference type="Pfam" id="PF17065">
    <property type="entry name" value="UPF0669"/>
    <property type="match status" value="1"/>
</dbReference>
<dbReference type="EMBL" id="OD565401">
    <property type="protein sequence ID" value="CAD7441687.1"/>
    <property type="molecule type" value="Genomic_DNA"/>
</dbReference>
<evidence type="ECO:0000256" key="2">
    <source>
        <dbReference type="ARBA" id="ARBA00022759"/>
    </source>
</evidence>
<keyword evidence="1" id="KW-0540">Nuclease</keyword>
<organism evidence="7">
    <name type="scientific">Timema bartmani</name>
    <dbReference type="NCBI Taxonomy" id="61472"/>
    <lineage>
        <taxon>Eukaryota</taxon>
        <taxon>Metazoa</taxon>
        <taxon>Ecdysozoa</taxon>
        <taxon>Arthropoda</taxon>
        <taxon>Hexapoda</taxon>
        <taxon>Insecta</taxon>
        <taxon>Pterygota</taxon>
        <taxon>Neoptera</taxon>
        <taxon>Polyneoptera</taxon>
        <taxon>Phasmatodea</taxon>
        <taxon>Timematodea</taxon>
        <taxon>Timematoidea</taxon>
        <taxon>Timematidae</taxon>
        <taxon>Timema</taxon>
    </lineage>
</organism>
<dbReference type="InterPro" id="IPR031420">
    <property type="entry name" value="UPF0669"/>
</dbReference>
<dbReference type="PANTHER" id="PTHR10150:SF0">
    <property type="entry name" value="DNA REPAIR ENDONUCLEASE XPF"/>
    <property type="match status" value="1"/>
</dbReference>
<evidence type="ECO:0000256" key="4">
    <source>
        <dbReference type="ARBA" id="ARBA00022801"/>
    </source>
</evidence>
<dbReference type="GO" id="GO:0003684">
    <property type="term" value="F:damaged DNA binding"/>
    <property type="evidence" value="ECO:0007669"/>
    <property type="project" value="TreeGrafter"/>
</dbReference>
<dbReference type="AlphaFoldDB" id="A0A7R9EV83"/>
<feature type="compositionally biased region" description="Basic and acidic residues" evidence="6">
    <location>
        <begin position="545"/>
        <end position="566"/>
    </location>
</feature>
<evidence type="ECO:0008006" key="8">
    <source>
        <dbReference type="Google" id="ProtNLM"/>
    </source>
</evidence>
<dbReference type="GO" id="GO:0000712">
    <property type="term" value="P:resolution of meiotic recombination intermediates"/>
    <property type="evidence" value="ECO:0007669"/>
    <property type="project" value="TreeGrafter"/>
</dbReference>
<keyword evidence="3" id="KW-0227">DNA damage</keyword>
<evidence type="ECO:0000256" key="5">
    <source>
        <dbReference type="ARBA" id="ARBA00023204"/>
    </source>
</evidence>
<feature type="compositionally biased region" description="Basic and acidic residues" evidence="6">
    <location>
        <begin position="202"/>
        <end position="221"/>
    </location>
</feature>
<evidence type="ECO:0000256" key="1">
    <source>
        <dbReference type="ARBA" id="ARBA00022722"/>
    </source>
</evidence>
<reference evidence="7" key="1">
    <citation type="submission" date="2020-11" db="EMBL/GenBank/DDBJ databases">
        <authorList>
            <person name="Tran Van P."/>
        </authorList>
    </citation>
    <scope>NUCLEOTIDE SEQUENCE</scope>
</reference>
<sequence length="991" mass="111092">MAGSDRPPQGESPRSASQSETSKDPRHNPGDGSTCPRVTGICRMEPIIFLLAVVTLTVGVCRGESLLHSVAGEVGRGNYTYYTLMYEGPITLYLYTQSGDADIYVSQTTKKPTFEPDTYCLQSSTCGLDIIKIPRSFRRPVRIGVYGHPSKELSTFLLEAYYRDEEDVEDIDPFAEINAEEENNLNSRSGENIAGDRRKRAQERIDEAVPSEYYEKEKPDNDVSSSLGQKHGLSLGLGLESVFLSLLKVYSDPGNLVVVLGTTGKEEEFYLSQLEAEGVKCLPKVITNEYNSAEREIVYLEGGVLFMSSRILVVDLLKDRVPVANITGFLVCRAHSILESCQEAFALRLYRQKNKTGFVKAFSNSAQAFTVGFAQVERIMKTLFVKNLYLWPRFHATVHSSLEKLKPSVVELHLEMTPAMLQIQTALLDLMNFTVKEMRRVNPSLDMDDLTVENAISKSFHKVLQLQLDPIWHQLSSKTKQLVADLRTLSHILVSLSRYDCVTFNTQLSSLRNMDYVIKNSGWMLLDAAETLFLVAKQRVLGRPREKTVSDKDKNKTDPDKEKGIELLDVDPEPSPKWMALTEVLKEINETSKVKLEGSTGGTDKLLILVEDNRICEQIKQYLTLGAKAMLLRLYERAFNCQVRPAPAPVPVPQDKVEGEEEEEEVGEMKESYTLSQRPASDDANDIKLEVVDMMEPEKEESSSIDAQPPLIVIHTFKKYGDPLALSRTLREVRPRFVLMYDADMAAVRRLEVYQSEHSELQFQVFFLMYGGSVEEQAYLTSLRREKEAFDYLIKQKASMVVPEDQDGLSEDCSELSRDASKPDMAAGTNTRKGGHPARPQTTTVIVDMREFRSELPALIHKRGIEIEPVTLQQGRAQPEAATAAAIGAELEQELLDVSDKYNTAIHDLVSKLPGVNSKNLRSLLIKGQSLDHLLKLTKEELSGLVNNGTEAQSLYDALHKVYQPSQDSGPSSRGGRGGKFRGRGFKRRKN</sequence>
<dbReference type="PANTHER" id="PTHR10150">
    <property type="entry name" value="DNA REPAIR ENDONUCLEASE XPF"/>
    <property type="match status" value="1"/>
</dbReference>
<dbReference type="SUPFAM" id="SSF47781">
    <property type="entry name" value="RuvA domain 2-like"/>
    <property type="match status" value="1"/>
</dbReference>
<keyword evidence="4" id="KW-0378">Hydrolase</keyword>
<dbReference type="GO" id="GO:0000724">
    <property type="term" value="P:double-strand break repair via homologous recombination"/>
    <property type="evidence" value="ECO:0007669"/>
    <property type="project" value="TreeGrafter"/>
</dbReference>
<evidence type="ECO:0000256" key="6">
    <source>
        <dbReference type="SAM" id="MobiDB-lite"/>
    </source>
</evidence>
<protein>
    <recommendedName>
        <fullName evidence="8">DNA repair endonuclease XPF</fullName>
    </recommendedName>
</protein>
<accession>A0A7R9EV83</accession>
<feature type="region of interest" description="Disordered" evidence="6">
    <location>
        <begin position="1"/>
        <end position="34"/>
    </location>
</feature>
<feature type="region of interest" description="Disordered" evidence="6">
    <location>
        <begin position="180"/>
        <end position="226"/>
    </location>
</feature>
<dbReference type="GO" id="GO:0000014">
    <property type="term" value="F:single-stranded DNA endodeoxyribonuclease activity"/>
    <property type="evidence" value="ECO:0007669"/>
    <property type="project" value="TreeGrafter"/>
</dbReference>
<dbReference type="GO" id="GO:1901255">
    <property type="term" value="P:nucleotide-excision repair involved in interstrand cross-link repair"/>
    <property type="evidence" value="ECO:0007669"/>
    <property type="project" value="TreeGrafter"/>
</dbReference>